<gene>
    <name evidence="2" type="ORF">LFZ25_08255</name>
</gene>
<organism evidence="2 3">
    <name type="scientific">Salmonella enterica subsp. enterica serovar Macclesfield str. S-1643</name>
    <dbReference type="NCBI Taxonomy" id="1242107"/>
    <lineage>
        <taxon>Bacteria</taxon>
        <taxon>Pseudomonadati</taxon>
        <taxon>Pseudomonadota</taxon>
        <taxon>Gammaproteobacteria</taxon>
        <taxon>Enterobacterales</taxon>
        <taxon>Enterobacteriaceae</taxon>
        <taxon>Salmonella</taxon>
    </lineage>
</organism>
<name>A0A2C9NXW0_SALET</name>
<dbReference type="PANTHER" id="PTHR37812">
    <property type="entry name" value="MU-LIKE PROPHAGE FLUMU PROTEIN C"/>
    <property type="match status" value="1"/>
</dbReference>
<dbReference type="RefSeq" id="WP_023205152.1">
    <property type="nucleotide sequence ID" value="NZ_CP022117.1"/>
</dbReference>
<dbReference type="InterPro" id="IPR014875">
    <property type="entry name" value="Mor_transcription_activator"/>
</dbReference>
<dbReference type="Proteomes" id="UP000197157">
    <property type="component" value="Chromosome"/>
</dbReference>
<dbReference type="Gene3D" id="1.10.10.60">
    <property type="entry name" value="Homeodomain-like"/>
    <property type="match status" value="1"/>
</dbReference>
<dbReference type="Pfam" id="PF08765">
    <property type="entry name" value="Mor"/>
    <property type="match status" value="1"/>
</dbReference>
<evidence type="ECO:0000313" key="3">
    <source>
        <dbReference type="Proteomes" id="UP000197157"/>
    </source>
</evidence>
<evidence type="ECO:0000313" key="2">
    <source>
        <dbReference type="EMBL" id="ASG15944.1"/>
    </source>
</evidence>
<dbReference type="EMBL" id="CP022117">
    <property type="protein sequence ID" value="ASG15944.1"/>
    <property type="molecule type" value="Genomic_DNA"/>
</dbReference>
<feature type="domain" description="Mor transcription activator" evidence="1">
    <location>
        <begin position="32"/>
        <end position="137"/>
    </location>
</feature>
<reference evidence="2 3" key="1">
    <citation type="submission" date="2017-06" db="EMBL/GenBank/DDBJ databases">
        <title>Salmonella reference genomes for public health.</title>
        <authorList>
            <person name="Robertson J."/>
            <person name="Yoshida C."/>
            <person name="Gurnik S."/>
            <person name="Nash J."/>
        </authorList>
    </citation>
    <scope>NUCLEOTIDE SEQUENCE [LARGE SCALE GENOMIC DNA]</scope>
    <source>
        <strain evidence="2 3">S-1643</strain>
    </source>
</reference>
<sequence>MTEQQTDMFEHDPNMSQLLAHMDSIPAADLESRWPRSLVELIDILEAELKRQGISDDPRTLARKQALALSHYLGGRQYYIPCGGSMLTALRDDLIYCQFNGRNIEDLRRAHRLSQPQIYQIIARQRQLHTRRRQPDLFPS</sequence>
<dbReference type="SUPFAM" id="SSF46689">
    <property type="entry name" value="Homeodomain-like"/>
    <property type="match status" value="1"/>
</dbReference>
<dbReference type="AlphaFoldDB" id="A0A2C9NXW0"/>
<dbReference type="InterPro" id="IPR052411">
    <property type="entry name" value="c-mor_Regulatory_Protein"/>
</dbReference>
<accession>A0A2C9NXW0</accession>
<proteinExistence type="predicted"/>
<evidence type="ECO:0000259" key="1">
    <source>
        <dbReference type="Pfam" id="PF08765"/>
    </source>
</evidence>
<dbReference type="PANTHER" id="PTHR37812:SF1">
    <property type="entry name" value="MU-LIKE PROPHAGE FLUMU PROTEIN C"/>
    <property type="match status" value="1"/>
</dbReference>
<dbReference type="InterPro" id="IPR009057">
    <property type="entry name" value="Homeodomain-like_sf"/>
</dbReference>
<protein>
    <submittedName>
        <fullName evidence="2">Positive regulator of late transcription</fullName>
    </submittedName>
</protein>